<comment type="caution">
    <text evidence="1">The sequence shown here is derived from an EMBL/GenBank/DDBJ whole genome shotgun (WGS) entry which is preliminary data.</text>
</comment>
<proteinExistence type="predicted"/>
<dbReference type="Proteomes" id="UP000663836">
    <property type="component" value="Unassembled WGS sequence"/>
</dbReference>
<reference evidence="1" key="1">
    <citation type="submission" date="2021-02" db="EMBL/GenBank/DDBJ databases">
        <authorList>
            <person name="Nowell W R."/>
        </authorList>
    </citation>
    <scope>NUCLEOTIDE SEQUENCE</scope>
</reference>
<organism evidence="1 2">
    <name type="scientific">Rotaria sordida</name>
    <dbReference type="NCBI Taxonomy" id="392033"/>
    <lineage>
        <taxon>Eukaryota</taxon>
        <taxon>Metazoa</taxon>
        <taxon>Spiralia</taxon>
        <taxon>Gnathifera</taxon>
        <taxon>Rotifera</taxon>
        <taxon>Eurotatoria</taxon>
        <taxon>Bdelloidea</taxon>
        <taxon>Philodinida</taxon>
        <taxon>Philodinidae</taxon>
        <taxon>Rotaria</taxon>
    </lineage>
</organism>
<sequence length="103" mass="12016">MSSPIVHLHKAISNESLNLRNETTQQRISLQHIFNSCVLDKYQRVNAGELIRHFRFVTEQNTDLLSVQFDFTFLLNELGDSDQQVTFDQLFNAVEKLYSQLVE</sequence>
<evidence type="ECO:0000313" key="2">
    <source>
        <dbReference type="Proteomes" id="UP000663836"/>
    </source>
</evidence>
<protein>
    <submittedName>
        <fullName evidence="1">Uncharacterized protein</fullName>
    </submittedName>
</protein>
<evidence type="ECO:0000313" key="1">
    <source>
        <dbReference type="EMBL" id="CAF3532644.1"/>
    </source>
</evidence>
<name>A0A818J0H2_9BILA</name>
<gene>
    <name evidence="1" type="ORF">JBS370_LOCUS447</name>
</gene>
<dbReference type="EMBL" id="CAJOBD010000012">
    <property type="protein sequence ID" value="CAF3532644.1"/>
    <property type="molecule type" value="Genomic_DNA"/>
</dbReference>
<accession>A0A818J0H2</accession>
<dbReference type="AlphaFoldDB" id="A0A818J0H2"/>